<organism evidence="2 3">
    <name type="scientific">Marasmius tenuissimus</name>
    <dbReference type="NCBI Taxonomy" id="585030"/>
    <lineage>
        <taxon>Eukaryota</taxon>
        <taxon>Fungi</taxon>
        <taxon>Dikarya</taxon>
        <taxon>Basidiomycota</taxon>
        <taxon>Agaricomycotina</taxon>
        <taxon>Agaricomycetes</taxon>
        <taxon>Agaricomycetidae</taxon>
        <taxon>Agaricales</taxon>
        <taxon>Marasmiineae</taxon>
        <taxon>Marasmiaceae</taxon>
        <taxon>Marasmius</taxon>
    </lineage>
</organism>
<evidence type="ECO:0000313" key="3">
    <source>
        <dbReference type="Proteomes" id="UP001437256"/>
    </source>
</evidence>
<dbReference type="EMBL" id="JBBXMP010000011">
    <property type="protein sequence ID" value="KAL0069539.1"/>
    <property type="molecule type" value="Genomic_DNA"/>
</dbReference>
<feature type="region of interest" description="Disordered" evidence="1">
    <location>
        <begin position="1"/>
        <end position="74"/>
    </location>
</feature>
<sequence length="181" mass="19052">MSNPNDPNRANANKGKSSEGLNDMITAVLNERLSTNTANPGVGDSSFSASQPPAQQLIAPSSSPQPSAVGVSGSGLSAASLIPPATTRLVCPNCNHLVPLAQPADDRWYAVWVGRLVGWVRGSDRANQLTRGVSGQAMQYCHTEAEARSLFLQKQGTGLVRNLPDDYAVNFTMGPADGYLT</sequence>
<reference evidence="2 3" key="1">
    <citation type="submission" date="2024-05" db="EMBL/GenBank/DDBJ databases">
        <title>A draft genome resource for the thread blight pathogen Marasmius tenuissimus strain MS-2.</title>
        <authorList>
            <person name="Yulfo-Soto G.E."/>
            <person name="Baruah I.K."/>
            <person name="Amoako-Attah I."/>
            <person name="Bukari Y."/>
            <person name="Meinhardt L.W."/>
            <person name="Bailey B.A."/>
            <person name="Cohen S.P."/>
        </authorList>
    </citation>
    <scope>NUCLEOTIDE SEQUENCE [LARGE SCALE GENOMIC DNA]</scope>
    <source>
        <strain evidence="2 3">MS-2</strain>
    </source>
</reference>
<accession>A0ABR3A873</accession>
<keyword evidence="3" id="KW-1185">Reference proteome</keyword>
<proteinExistence type="predicted"/>
<evidence type="ECO:0000313" key="2">
    <source>
        <dbReference type="EMBL" id="KAL0069539.1"/>
    </source>
</evidence>
<gene>
    <name evidence="2" type="ORF">AAF712_003197</name>
</gene>
<feature type="compositionally biased region" description="Low complexity" evidence="1">
    <location>
        <begin position="45"/>
        <end position="56"/>
    </location>
</feature>
<dbReference type="Proteomes" id="UP001437256">
    <property type="component" value="Unassembled WGS sequence"/>
</dbReference>
<evidence type="ECO:0000256" key="1">
    <source>
        <dbReference type="SAM" id="MobiDB-lite"/>
    </source>
</evidence>
<comment type="caution">
    <text evidence="2">The sequence shown here is derived from an EMBL/GenBank/DDBJ whole genome shotgun (WGS) entry which is preliminary data.</text>
</comment>
<name>A0ABR3A873_9AGAR</name>
<feature type="compositionally biased region" description="Polar residues" evidence="1">
    <location>
        <begin position="1"/>
        <end position="15"/>
    </location>
</feature>
<protein>
    <submittedName>
        <fullName evidence="2">Uncharacterized protein</fullName>
    </submittedName>
</protein>